<organism evidence="3 4">
    <name type="scientific">Haloarcula salina</name>
    <dbReference type="NCBI Taxonomy" id="1429914"/>
    <lineage>
        <taxon>Archaea</taxon>
        <taxon>Methanobacteriati</taxon>
        <taxon>Methanobacteriota</taxon>
        <taxon>Stenosarchaea group</taxon>
        <taxon>Halobacteria</taxon>
        <taxon>Halobacteriales</taxon>
        <taxon>Haloarculaceae</taxon>
        <taxon>Haloarcula</taxon>
    </lineage>
</organism>
<dbReference type="Gene3D" id="3.40.50.2000">
    <property type="entry name" value="Glycogen Phosphorylase B"/>
    <property type="match status" value="2"/>
</dbReference>
<dbReference type="Pfam" id="PF00534">
    <property type="entry name" value="Glycos_transf_1"/>
    <property type="match status" value="1"/>
</dbReference>
<evidence type="ECO:0000313" key="3">
    <source>
        <dbReference type="EMBL" id="MBV0900685.1"/>
    </source>
</evidence>
<feature type="domain" description="Glycosyl transferase family 1" evidence="1">
    <location>
        <begin position="174"/>
        <end position="313"/>
    </location>
</feature>
<dbReference type="EMBL" id="JAHQXE010000001">
    <property type="protein sequence ID" value="MBV0900685.1"/>
    <property type="molecule type" value="Genomic_DNA"/>
</dbReference>
<dbReference type="Pfam" id="PF13579">
    <property type="entry name" value="Glyco_trans_4_4"/>
    <property type="match status" value="1"/>
</dbReference>
<dbReference type="Proteomes" id="UP001166304">
    <property type="component" value="Unassembled WGS sequence"/>
</dbReference>
<comment type="caution">
    <text evidence="3">The sequence shown here is derived from an EMBL/GenBank/DDBJ whole genome shotgun (WGS) entry which is preliminary data.</text>
</comment>
<dbReference type="AlphaFoldDB" id="A0AA41KB71"/>
<sequence length="352" mass="39393">MRVAVVAMRTSHYRDTEGRRRLERVAAELADAGHDVTVFCSQWWDGFDDEFAPDDVTYRAVTVSPTVPSFCARLPFILARYRPDVVHALPTPPSVVLAASAGATLARAPLVTEWYGDDDVPESVPASLSLRSPERIVTPSELVRTRVRERGASADQTTVLPQSVDMDLVREVDPDDEIDVAYAHRLDGSANVESLLLGLAELRQRDWSATVVGDGPEREYYEQEAADLRIDDRVTFVGACDLERRVSIYKGAHVFVQTAFRECFATDLLWAMACGCIGVVEYQADSSAHELVEQRDRAYRVTNPQEIADKIAESAAYDRWTVDESVAEYDHEAVRGRYEELYETVAEEHGLF</sequence>
<dbReference type="InterPro" id="IPR028098">
    <property type="entry name" value="Glyco_trans_4-like_N"/>
</dbReference>
<accession>A0AA41KB71</accession>
<feature type="domain" description="Glycosyltransferase subfamily 4-like N-terminal" evidence="2">
    <location>
        <begin position="19"/>
        <end position="161"/>
    </location>
</feature>
<proteinExistence type="predicted"/>
<gene>
    <name evidence="3" type="ORF">KTS37_02690</name>
</gene>
<dbReference type="PANTHER" id="PTHR12526">
    <property type="entry name" value="GLYCOSYLTRANSFERASE"/>
    <property type="match status" value="1"/>
</dbReference>
<reference evidence="3" key="1">
    <citation type="submission" date="2021-06" db="EMBL/GenBank/DDBJ databases">
        <title>New haloarchaea isolates fom saline soil.</title>
        <authorList>
            <person name="Duran-Viseras A."/>
            <person name="Sanchez-Porro C.S."/>
            <person name="Ventosa A."/>
        </authorList>
    </citation>
    <scope>NUCLEOTIDE SEQUENCE</scope>
    <source>
        <strain evidence="3">JCM 18369</strain>
    </source>
</reference>
<evidence type="ECO:0000313" key="4">
    <source>
        <dbReference type="Proteomes" id="UP001166304"/>
    </source>
</evidence>
<dbReference type="GO" id="GO:0016757">
    <property type="term" value="F:glycosyltransferase activity"/>
    <property type="evidence" value="ECO:0007669"/>
    <property type="project" value="InterPro"/>
</dbReference>
<dbReference type="SUPFAM" id="SSF53756">
    <property type="entry name" value="UDP-Glycosyltransferase/glycogen phosphorylase"/>
    <property type="match status" value="1"/>
</dbReference>
<name>A0AA41KB71_9EURY</name>
<protein>
    <submittedName>
        <fullName evidence="3">Glycosyltransferase</fullName>
    </submittedName>
</protein>
<evidence type="ECO:0000259" key="1">
    <source>
        <dbReference type="Pfam" id="PF00534"/>
    </source>
</evidence>
<dbReference type="CDD" id="cd03801">
    <property type="entry name" value="GT4_PimA-like"/>
    <property type="match status" value="1"/>
</dbReference>
<keyword evidence="4" id="KW-1185">Reference proteome</keyword>
<dbReference type="PANTHER" id="PTHR12526:SF630">
    <property type="entry name" value="GLYCOSYLTRANSFERASE"/>
    <property type="match status" value="1"/>
</dbReference>
<dbReference type="RefSeq" id="WP_162412029.1">
    <property type="nucleotide sequence ID" value="NZ_JAHQXE010000001.1"/>
</dbReference>
<dbReference type="InterPro" id="IPR001296">
    <property type="entry name" value="Glyco_trans_1"/>
</dbReference>
<evidence type="ECO:0000259" key="2">
    <source>
        <dbReference type="Pfam" id="PF13579"/>
    </source>
</evidence>